<protein>
    <submittedName>
        <fullName evidence="8">RNA polymerase sigma factor, sigma-70 family</fullName>
    </submittedName>
</protein>
<dbReference type="GO" id="GO:0016987">
    <property type="term" value="F:sigma factor activity"/>
    <property type="evidence" value="ECO:0007669"/>
    <property type="project" value="UniProtKB-KW"/>
</dbReference>
<evidence type="ECO:0000256" key="4">
    <source>
        <dbReference type="ARBA" id="ARBA00023125"/>
    </source>
</evidence>
<dbReference type="InterPro" id="IPR007627">
    <property type="entry name" value="RNA_pol_sigma70_r2"/>
</dbReference>
<dbReference type="Proteomes" id="UP000008130">
    <property type="component" value="Chromosome"/>
</dbReference>
<evidence type="ECO:0000256" key="2">
    <source>
        <dbReference type="ARBA" id="ARBA00023015"/>
    </source>
</evidence>
<dbReference type="Gene3D" id="1.10.10.10">
    <property type="entry name" value="Winged helix-like DNA-binding domain superfamily/Winged helix DNA-binding domain"/>
    <property type="match status" value="1"/>
</dbReference>
<dbReference type="InterPro" id="IPR014284">
    <property type="entry name" value="RNA_pol_sigma-70_dom"/>
</dbReference>
<evidence type="ECO:0000256" key="3">
    <source>
        <dbReference type="ARBA" id="ARBA00023082"/>
    </source>
</evidence>
<sequence length="167" mass="19236">MRLTRGNRDEAEDLLSSTLVKAVTHVARNETQIREPRAFLLFAMKNEYISRLRRRNSERQVRDFEADVYQDHVADLADTGPSQESVLWQQETLRKVETVIRALPPSYGTIFQMRFGEERSYRDIAVVLGISEPLARKRVQTLRQMLRRALDDSASDAAAGGRSRTDR</sequence>
<dbReference type="STRING" id="991905.SL003B_1422"/>
<comment type="similarity">
    <text evidence="1">Belongs to the sigma-70 factor family. ECF subfamily.</text>
</comment>
<evidence type="ECO:0000313" key="8">
    <source>
        <dbReference type="EMBL" id="ADZ69850.1"/>
    </source>
</evidence>
<dbReference type="InterPro" id="IPR039425">
    <property type="entry name" value="RNA_pol_sigma-70-like"/>
</dbReference>
<name>F2J2F4_POLGS</name>
<evidence type="ECO:0000259" key="6">
    <source>
        <dbReference type="Pfam" id="PF04542"/>
    </source>
</evidence>
<dbReference type="SUPFAM" id="SSF88659">
    <property type="entry name" value="Sigma3 and sigma4 domains of RNA polymerase sigma factors"/>
    <property type="match status" value="1"/>
</dbReference>
<accession>F2J2F4</accession>
<dbReference type="InterPro" id="IPR036388">
    <property type="entry name" value="WH-like_DNA-bd_sf"/>
</dbReference>
<dbReference type="PATRIC" id="fig|991905.3.peg.1463"/>
<keyword evidence="3" id="KW-0731">Sigma factor</keyword>
<dbReference type="eggNOG" id="COG1595">
    <property type="taxonomic scope" value="Bacteria"/>
</dbReference>
<keyword evidence="5" id="KW-0804">Transcription</keyword>
<dbReference type="NCBIfam" id="TIGR02937">
    <property type="entry name" value="sigma70-ECF"/>
    <property type="match status" value="1"/>
</dbReference>
<dbReference type="InterPro" id="IPR013324">
    <property type="entry name" value="RNA_pol_sigma_r3/r4-like"/>
</dbReference>
<evidence type="ECO:0000259" key="7">
    <source>
        <dbReference type="Pfam" id="PF08281"/>
    </source>
</evidence>
<dbReference type="SUPFAM" id="SSF88946">
    <property type="entry name" value="Sigma2 domain of RNA polymerase sigma factors"/>
    <property type="match status" value="1"/>
</dbReference>
<dbReference type="OrthoDB" id="7343056at2"/>
<dbReference type="GO" id="GO:0003677">
    <property type="term" value="F:DNA binding"/>
    <property type="evidence" value="ECO:0007669"/>
    <property type="project" value="UniProtKB-KW"/>
</dbReference>
<dbReference type="Pfam" id="PF08281">
    <property type="entry name" value="Sigma70_r4_2"/>
    <property type="match status" value="1"/>
</dbReference>
<feature type="domain" description="RNA polymerase sigma-70 region 2" evidence="6">
    <location>
        <begin position="5"/>
        <end position="56"/>
    </location>
</feature>
<dbReference type="AlphaFoldDB" id="F2J2F4"/>
<dbReference type="HOGENOM" id="CLU_112912_0_0_5"/>
<gene>
    <name evidence="8" type="ordered locus">SL003B_1422</name>
</gene>
<evidence type="ECO:0000313" key="9">
    <source>
        <dbReference type="Proteomes" id="UP000008130"/>
    </source>
</evidence>
<evidence type="ECO:0000256" key="5">
    <source>
        <dbReference type="ARBA" id="ARBA00023163"/>
    </source>
</evidence>
<dbReference type="PANTHER" id="PTHR43133:SF8">
    <property type="entry name" value="RNA POLYMERASE SIGMA FACTOR HI_1459-RELATED"/>
    <property type="match status" value="1"/>
</dbReference>
<keyword evidence="4" id="KW-0238">DNA-binding</keyword>
<dbReference type="InterPro" id="IPR013249">
    <property type="entry name" value="RNA_pol_sigma70_r4_t2"/>
</dbReference>
<organism evidence="8 9">
    <name type="scientific">Polymorphum gilvum (strain LMG 25793 / CGMCC 1.9160 / SL003B-26A1)</name>
    <dbReference type="NCBI Taxonomy" id="991905"/>
    <lineage>
        <taxon>Bacteria</taxon>
        <taxon>Pseudomonadati</taxon>
        <taxon>Pseudomonadota</taxon>
        <taxon>Alphaproteobacteria</taxon>
        <taxon>Rhodobacterales</taxon>
        <taxon>Paracoccaceae</taxon>
        <taxon>Polymorphum</taxon>
    </lineage>
</organism>
<dbReference type="EMBL" id="CP002568">
    <property type="protein sequence ID" value="ADZ69850.1"/>
    <property type="molecule type" value="Genomic_DNA"/>
</dbReference>
<dbReference type="PANTHER" id="PTHR43133">
    <property type="entry name" value="RNA POLYMERASE ECF-TYPE SIGMA FACTO"/>
    <property type="match status" value="1"/>
</dbReference>
<evidence type="ECO:0000256" key="1">
    <source>
        <dbReference type="ARBA" id="ARBA00010641"/>
    </source>
</evidence>
<dbReference type="Pfam" id="PF04542">
    <property type="entry name" value="Sigma70_r2"/>
    <property type="match status" value="1"/>
</dbReference>
<feature type="domain" description="RNA polymerase sigma factor 70 region 4 type 2" evidence="7">
    <location>
        <begin position="94"/>
        <end position="141"/>
    </location>
</feature>
<dbReference type="KEGG" id="pgv:SL003B_1422"/>
<dbReference type="InterPro" id="IPR013325">
    <property type="entry name" value="RNA_pol_sigma_r2"/>
</dbReference>
<keyword evidence="9" id="KW-1185">Reference proteome</keyword>
<keyword evidence="2" id="KW-0805">Transcription regulation</keyword>
<reference evidence="8 9" key="1">
    <citation type="journal article" date="2011" name="J. Bacteriol.">
        <title>Complete genome sequence of Polymorphum gilvum SL003B-26A1T, a crude oil-degrading bacterium from oil-polluted saline soil.</title>
        <authorList>
            <person name="Li S.G."/>
            <person name="Tang Y.Q."/>
            <person name="Nie Y."/>
            <person name="Cai M."/>
            <person name="Wu X.L."/>
        </authorList>
    </citation>
    <scope>NUCLEOTIDE SEQUENCE [LARGE SCALE GENOMIC DNA]</scope>
    <source>
        <strain evidence="9">LMG 25793 / CGMCC 1.9160 / SL003B-26A1</strain>
    </source>
</reference>
<dbReference type="Gene3D" id="1.10.1740.10">
    <property type="match status" value="1"/>
</dbReference>
<proteinExistence type="inferred from homology"/>
<dbReference type="GO" id="GO:0006352">
    <property type="term" value="P:DNA-templated transcription initiation"/>
    <property type="evidence" value="ECO:0007669"/>
    <property type="project" value="InterPro"/>
</dbReference>